<evidence type="ECO:0000256" key="5">
    <source>
        <dbReference type="ARBA" id="ARBA00022989"/>
    </source>
</evidence>
<dbReference type="AlphaFoldDB" id="A0A1I2HRK9"/>
<proteinExistence type="inferred from homology"/>
<feature type="domain" description="VTT" evidence="8">
    <location>
        <begin position="31"/>
        <end position="157"/>
    </location>
</feature>
<evidence type="ECO:0000256" key="6">
    <source>
        <dbReference type="ARBA" id="ARBA00023136"/>
    </source>
</evidence>
<feature type="transmembrane region" description="Helical" evidence="7">
    <location>
        <begin position="12"/>
        <end position="30"/>
    </location>
</feature>
<evidence type="ECO:0000256" key="3">
    <source>
        <dbReference type="ARBA" id="ARBA00022475"/>
    </source>
</evidence>
<evidence type="ECO:0000259" key="8">
    <source>
        <dbReference type="Pfam" id="PF09335"/>
    </source>
</evidence>
<feature type="transmembrane region" description="Helical" evidence="7">
    <location>
        <begin position="164"/>
        <end position="186"/>
    </location>
</feature>
<dbReference type="GO" id="GO:0005886">
    <property type="term" value="C:plasma membrane"/>
    <property type="evidence" value="ECO:0007669"/>
    <property type="project" value="UniProtKB-SubCell"/>
</dbReference>
<evidence type="ECO:0000256" key="7">
    <source>
        <dbReference type="RuleBase" id="RU367016"/>
    </source>
</evidence>
<accession>A0A1I2HRK9</accession>
<dbReference type="Pfam" id="PF09335">
    <property type="entry name" value="VTT_dom"/>
    <property type="match status" value="1"/>
</dbReference>
<dbReference type="OrthoDB" id="162303at2"/>
<dbReference type="EMBL" id="FONV01000008">
    <property type="protein sequence ID" value="SFF31021.1"/>
    <property type="molecule type" value="Genomic_DNA"/>
</dbReference>
<evidence type="ECO:0000313" key="9">
    <source>
        <dbReference type="EMBL" id="SFF31021.1"/>
    </source>
</evidence>
<evidence type="ECO:0000256" key="1">
    <source>
        <dbReference type="ARBA" id="ARBA00004651"/>
    </source>
</evidence>
<dbReference type="InterPro" id="IPR032816">
    <property type="entry name" value="VTT_dom"/>
</dbReference>
<keyword evidence="4 7" id="KW-0812">Transmembrane</keyword>
<comment type="subcellular location">
    <subcellularLocation>
        <location evidence="1 7">Cell membrane</location>
        <topology evidence="1 7">Multi-pass membrane protein</topology>
    </subcellularLocation>
</comment>
<dbReference type="Proteomes" id="UP000199645">
    <property type="component" value="Unassembled WGS sequence"/>
</dbReference>
<keyword evidence="6 7" id="KW-0472">Membrane</keyword>
<comment type="similarity">
    <text evidence="2 7">Belongs to the DedA family.</text>
</comment>
<protein>
    <submittedName>
        <fullName evidence="9">Membrane protein DedA, SNARE-associated domain</fullName>
    </submittedName>
</protein>
<organism evidence="9 10">
    <name type="scientific">Actinoplanes philippinensis</name>
    <dbReference type="NCBI Taxonomy" id="35752"/>
    <lineage>
        <taxon>Bacteria</taxon>
        <taxon>Bacillati</taxon>
        <taxon>Actinomycetota</taxon>
        <taxon>Actinomycetes</taxon>
        <taxon>Micromonosporales</taxon>
        <taxon>Micromonosporaceae</taxon>
        <taxon>Actinoplanes</taxon>
    </lineage>
</organism>
<keyword evidence="5 7" id="KW-1133">Transmembrane helix</keyword>
<keyword evidence="3 7" id="KW-1003">Cell membrane</keyword>
<evidence type="ECO:0000256" key="2">
    <source>
        <dbReference type="ARBA" id="ARBA00010792"/>
    </source>
</evidence>
<evidence type="ECO:0000313" key="10">
    <source>
        <dbReference type="Proteomes" id="UP000199645"/>
    </source>
</evidence>
<evidence type="ECO:0000256" key="4">
    <source>
        <dbReference type="ARBA" id="ARBA00022692"/>
    </source>
</evidence>
<dbReference type="PANTHER" id="PTHR30353:SF0">
    <property type="entry name" value="TRANSMEMBRANE PROTEIN"/>
    <property type="match status" value="1"/>
</dbReference>
<reference evidence="9 10" key="1">
    <citation type="submission" date="2016-10" db="EMBL/GenBank/DDBJ databases">
        <authorList>
            <person name="de Groot N.N."/>
        </authorList>
    </citation>
    <scope>NUCLEOTIDE SEQUENCE [LARGE SCALE GENOMIC DNA]</scope>
    <source>
        <strain evidence="9 10">DSM 43019</strain>
    </source>
</reference>
<dbReference type="PANTHER" id="PTHR30353">
    <property type="entry name" value="INNER MEMBRANE PROTEIN DEDA-RELATED"/>
    <property type="match status" value="1"/>
</dbReference>
<name>A0A1I2HRK9_9ACTN</name>
<dbReference type="InterPro" id="IPR032818">
    <property type="entry name" value="DedA-like"/>
</dbReference>
<dbReference type="STRING" id="35752.SAMN05421541_108358"/>
<gene>
    <name evidence="9" type="ORF">SAMN05421541_108358</name>
</gene>
<feature type="transmembrane region" description="Helical" evidence="7">
    <location>
        <begin position="50"/>
        <end position="70"/>
    </location>
</feature>
<feature type="transmembrane region" description="Helical" evidence="7">
    <location>
        <begin position="137"/>
        <end position="158"/>
    </location>
</feature>
<keyword evidence="10" id="KW-1185">Reference proteome</keyword>
<dbReference type="RefSeq" id="WP_143133888.1">
    <property type="nucleotide sequence ID" value="NZ_BOMT01000001.1"/>
</dbReference>
<sequence length="204" mass="20491">MPHVDLPALGGWALVAVFTLVVLDALLPFMPGETIVVAGGVAMAGNGRPVQVLALLAAATAGVLGGDLLAYRIGGRSGPAVTRRLRRGRRGAALHDGVVAVMRRHGPLLLVFGRHLPGVRSVAAYTAGAVAFPVPRFVACTLAGGLLWTCQAVLLGYLGGVAFAGSPLAGLCAGWLAAAVLTGAAVPAQRLLGRRAAEKVGGGV</sequence>